<evidence type="ECO:0000313" key="2">
    <source>
        <dbReference type="EMBL" id="RRJ63440.1"/>
    </source>
</evidence>
<evidence type="ECO:0008006" key="4">
    <source>
        <dbReference type="Google" id="ProtNLM"/>
    </source>
</evidence>
<keyword evidence="3" id="KW-1185">Reference proteome</keyword>
<protein>
    <recommendedName>
        <fullName evidence="4">AAA domain-containing protein</fullName>
    </recommendedName>
</protein>
<comment type="caution">
    <text evidence="2">The sequence shown here is derived from an EMBL/GenBank/DDBJ whole genome shotgun (WGS) entry which is preliminary data.</text>
</comment>
<dbReference type="SUPFAM" id="SSF52540">
    <property type="entry name" value="P-loop containing nucleoside triphosphate hydrolases"/>
    <property type="match status" value="1"/>
</dbReference>
<dbReference type="Gene3D" id="3.40.50.300">
    <property type="entry name" value="P-loop containing nucleotide triphosphate hydrolases"/>
    <property type="match status" value="1"/>
</dbReference>
<sequence>MAILIVSGGFHRIVSGYLSGRREAAQADALTLQDLPGYLLENNPAVDGVLLTDEAFSGSQETDLGQLNAALKWFSDRRGAQVPVFLLTRNPLRSQQLEPLLQKYAGLRIVVCDEPRIPLGLIRSVLDELAAGRSGGQLSKPQRAPVDAPAEEEAKPEKKKSFFSRFRSKAEKGEAEPEATDPLTKRMAGISRGMSRVVAVTGHRGSGLTSTVVNLAHEASKRGLSTMIIDMDAEYRSMNMYFGRFHEQSNKYDEMSASLIRTLARPQDYMTTACSIKDHLWLTTLGYSFQDHRLMDQFYTSDKLVGLLSLLRTKFNLVLLDMPLDLFREFRETMIHIDIFGLCVPNNLHAVLSTIRNVEVVLDAEKAAYLNAKSKVIVTKYNDRSRFQDALFAPERVGEVLASGLSDVFRYEMNLAGHVPYNNSFDSQIETEIALTNLAPEYEQAFGHMLLRLMEGA</sequence>
<proteinExistence type="predicted"/>
<dbReference type="RefSeq" id="WP_128631276.1">
    <property type="nucleotide sequence ID" value="NZ_RRCN01000001.1"/>
</dbReference>
<feature type="region of interest" description="Disordered" evidence="1">
    <location>
        <begin position="133"/>
        <end position="184"/>
    </location>
</feature>
<reference evidence="2 3" key="1">
    <citation type="submission" date="2018-11" db="EMBL/GenBank/DDBJ databases">
        <title>Genome sequencing of Paenibacillus sp. KCOM 3021 (= ChDC PVNT-B20).</title>
        <authorList>
            <person name="Kook J.-K."/>
            <person name="Park S.-N."/>
            <person name="Lim Y.K."/>
        </authorList>
    </citation>
    <scope>NUCLEOTIDE SEQUENCE [LARGE SCALE GENOMIC DNA]</scope>
    <source>
        <strain evidence="2 3">KCOM 3021</strain>
    </source>
</reference>
<evidence type="ECO:0000256" key="1">
    <source>
        <dbReference type="SAM" id="MobiDB-lite"/>
    </source>
</evidence>
<dbReference type="EMBL" id="RRCN01000001">
    <property type="protein sequence ID" value="RRJ63440.1"/>
    <property type="molecule type" value="Genomic_DNA"/>
</dbReference>
<dbReference type="InterPro" id="IPR027417">
    <property type="entry name" value="P-loop_NTPase"/>
</dbReference>
<organism evidence="2 3">
    <name type="scientific">Paenibacillus oralis</name>
    <dbReference type="NCBI Taxonomy" id="2490856"/>
    <lineage>
        <taxon>Bacteria</taxon>
        <taxon>Bacillati</taxon>
        <taxon>Bacillota</taxon>
        <taxon>Bacilli</taxon>
        <taxon>Bacillales</taxon>
        <taxon>Paenibacillaceae</taxon>
        <taxon>Paenibacillus</taxon>
    </lineage>
</organism>
<dbReference type="OrthoDB" id="2663226at2"/>
<gene>
    <name evidence="2" type="ORF">EHV15_11275</name>
</gene>
<dbReference type="Proteomes" id="UP000267017">
    <property type="component" value="Unassembled WGS sequence"/>
</dbReference>
<dbReference type="AlphaFoldDB" id="A0A3P3U021"/>
<accession>A0A3P3U021</accession>
<name>A0A3P3U021_9BACL</name>
<evidence type="ECO:0000313" key="3">
    <source>
        <dbReference type="Proteomes" id="UP000267017"/>
    </source>
</evidence>